<organism evidence="2 3">
    <name type="scientific">Herbiconiux ginsengi</name>
    <dbReference type="NCBI Taxonomy" id="381665"/>
    <lineage>
        <taxon>Bacteria</taxon>
        <taxon>Bacillati</taxon>
        <taxon>Actinomycetota</taxon>
        <taxon>Actinomycetes</taxon>
        <taxon>Micrococcales</taxon>
        <taxon>Microbacteriaceae</taxon>
        <taxon>Herbiconiux</taxon>
    </lineage>
</organism>
<evidence type="ECO:0000313" key="3">
    <source>
        <dbReference type="Proteomes" id="UP000198891"/>
    </source>
</evidence>
<feature type="region of interest" description="Disordered" evidence="1">
    <location>
        <begin position="37"/>
        <end position="56"/>
    </location>
</feature>
<feature type="compositionally biased region" description="Pro residues" evidence="1">
    <location>
        <begin position="39"/>
        <end position="49"/>
    </location>
</feature>
<dbReference type="PANTHER" id="PTHR30032:SF8">
    <property type="entry name" value="GERMINATION-SPECIFIC N-ACETYLMURAMOYL-L-ALANINE AMIDASE"/>
    <property type="match status" value="1"/>
</dbReference>
<name>A0A1H3JJ68_9MICO</name>
<dbReference type="Gene3D" id="3.40.50.12090">
    <property type="match status" value="1"/>
</dbReference>
<sequence length="604" mass="62053">MKTTSPLRNPLTGLLGLLLAVGLVAGGAVGAVAAEEQPVPAPTSDPAPDPSSESSFSLDDQLVAIPNAAPVTTSFRADDIISDKNMYTGTAMSAGAVQSFLQAQVPTCQPGYTCLKDYRTATPSMAGDSRCTAYAGSGSESAATIVARVGQACGISQRALLVLIQKESQLVGDDWPVDKQYQQATGFDCSDSAPCNPAYAGFFKQVYWAAWTLKDYKVDPGSTQYQVGVPVVVKYSDAAGCDGTELTIRTQATASLYNYTPYQPDSDALAGIEGKCASFGNLNFWIIYTDWFGYPHIDVDRIQAPDRYSESVAIAEEAYPDGAKTVYLATGTGYADALSAGPAAVKDHAPLLLTTTDSLPASIAAEFTKLDPDDVVIVGGPNSVGPSVATQLAVLLPGATVTRISGADRFEVSRKVAQRAFGTGATGAYVATGLNFPDALSASGAGGHNGEPVILVNGGAASVDPETAALLTTLKVKNVTIAGGPNSVSTGIQSSIAALPGIQTQRVAGADRFAASLAINKDAYDNTDGTHPSDRVFLATGLNFPDALAGSALAGAQGSPLIVVPGTCVPQDVKLSFAFFDNTKVTLLGGPNSLGAGVESLTSC</sequence>
<dbReference type="STRING" id="381665.SAMN05216554_0188"/>
<accession>A0A1H3JJ68</accession>
<dbReference type="Pfam" id="PF04122">
    <property type="entry name" value="CW_binding_2"/>
    <property type="match status" value="3"/>
</dbReference>
<gene>
    <name evidence="2" type="ORF">SAMN05216554_0188</name>
</gene>
<dbReference type="OrthoDB" id="9764271at2"/>
<protein>
    <submittedName>
        <fullName evidence="2">Putative cell wall binding repeat 2</fullName>
    </submittedName>
</protein>
<dbReference type="RefSeq" id="WP_092547574.1">
    <property type="nucleotide sequence ID" value="NZ_FNPZ01000001.1"/>
</dbReference>
<reference evidence="2 3" key="1">
    <citation type="submission" date="2016-10" db="EMBL/GenBank/DDBJ databases">
        <authorList>
            <person name="de Groot N.N."/>
        </authorList>
    </citation>
    <scope>NUCLEOTIDE SEQUENCE [LARGE SCALE GENOMIC DNA]</scope>
    <source>
        <strain evidence="2 3">CGMCC 4.3491</strain>
    </source>
</reference>
<dbReference type="InterPro" id="IPR007253">
    <property type="entry name" value="Cell_wall-bd_2"/>
</dbReference>
<proteinExistence type="predicted"/>
<dbReference type="EMBL" id="FNPZ01000001">
    <property type="protein sequence ID" value="SDY39609.1"/>
    <property type="molecule type" value="Genomic_DNA"/>
</dbReference>
<dbReference type="InterPro" id="IPR051922">
    <property type="entry name" value="Bact_Sporulation_Assoc"/>
</dbReference>
<keyword evidence="3" id="KW-1185">Reference proteome</keyword>
<evidence type="ECO:0000256" key="1">
    <source>
        <dbReference type="SAM" id="MobiDB-lite"/>
    </source>
</evidence>
<dbReference type="AlphaFoldDB" id="A0A1H3JJ68"/>
<dbReference type="Proteomes" id="UP000198891">
    <property type="component" value="Unassembled WGS sequence"/>
</dbReference>
<evidence type="ECO:0000313" key="2">
    <source>
        <dbReference type="EMBL" id="SDY39609.1"/>
    </source>
</evidence>
<dbReference type="PANTHER" id="PTHR30032">
    <property type="entry name" value="N-ACETYLMURAMOYL-L-ALANINE AMIDASE-RELATED"/>
    <property type="match status" value="1"/>
</dbReference>